<organism evidence="2 3">
    <name type="scientific">Hydrogenibacillus schlegelii</name>
    <name type="common">Bacillus schlegelii</name>
    <dbReference type="NCBI Taxonomy" id="1484"/>
    <lineage>
        <taxon>Bacteria</taxon>
        <taxon>Bacillati</taxon>
        <taxon>Bacillota</taxon>
        <taxon>Bacilli</taxon>
        <taxon>Bacillales</taxon>
        <taxon>Bacillales Family X. Incertae Sedis</taxon>
        <taxon>Hydrogenibacillus</taxon>
    </lineage>
</organism>
<evidence type="ECO:0000313" key="3">
    <source>
        <dbReference type="Proteomes" id="UP000243024"/>
    </source>
</evidence>
<dbReference type="STRING" id="1484.SA87_01330"/>
<gene>
    <name evidence="2" type="ORF">SA87_01330</name>
</gene>
<dbReference type="InterPro" id="IPR020615">
    <property type="entry name" value="Thiolase_acyl_enz_int_AS"/>
</dbReference>
<comment type="caution">
    <text evidence="2">The sequence shown here is derived from an EMBL/GenBank/DDBJ whole genome shotgun (WGS) entry which is preliminary data.</text>
</comment>
<keyword evidence="1" id="KW-0808">Transferase</keyword>
<dbReference type="NCBIfam" id="NF009069">
    <property type="entry name" value="PRK12404.1"/>
    <property type="match status" value="1"/>
</dbReference>
<dbReference type="NCBIfam" id="NF006160">
    <property type="entry name" value="PRK08304.1"/>
    <property type="match status" value="1"/>
</dbReference>
<dbReference type="Pfam" id="PF07451">
    <property type="entry name" value="SpoVAD"/>
    <property type="match status" value="1"/>
</dbReference>
<dbReference type="OrthoDB" id="9770068at2"/>
<dbReference type="Proteomes" id="UP000243024">
    <property type="component" value="Unassembled WGS sequence"/>
</dbReference>
<dbReference type="SUPFAM" id="SSF53901">
    <property type="entry name" value="Thiolase-like"/>
    <property type="match status" value="1"/>
</dbReference>
<name>A0A132MGW7_HYDSH</name>
<dbReference type="InterPro" id="IPR010894">
    <property type="entry name" value="SpoVAD"/>
</dbReference>
<dbReference type="AlphaFoldDB" id="A0A132MGW7"/>
<dbReference type="InterPro" id="IPR016039">
    <property type="entry name" value="Thiolase-like"/>
</dbReference>
<dbReference type="PIRSF" id="PIRSF011570">
    <property type="entry name" value="SpoVAD"/>
    <property type="match status" value="1"/>
</dbReference>
<dbReference type="GO" id="GO:0016747">
    <property type="term" value="F:acyltransferase activity, transferring groups other than amino-acyl groups"/>
    <property type="evidence" value="ECO:0007669"/>
    <property type="project" value="InterPro"/>
</dbReference>
<evidence type="ECO:0000313" key="2">
    <source>
        <dbReference type="EMBL" id="OAR03403.1"/>
    </source>
</evidence>
<dbReference type="PROSITE" id="PS00098">
    <property type="entry name" value="THIOLASE_1"/>
    <property type="match status" value="1"/>
</dbReference>
<keyword evidence="3" id="KW-1185">Reference proteome</keyword>
<evidence type="ECO:0000256" key="1">
    <source>
        <dbReference type="ARBA" id="ARBA00022679"/>
    </source>
</evidence>
<dbReference type="RefSeq" id="WP_066203113.1">
    <property type="nucleotide sequence ID" value="NZ_CBCSAS010000018.1"/>
</dbReference>
<sequence length="334" mass="35020">MRRGRTWLFPNRPGILASAAVGGPKEGEGPLAGDFDLIFDDVYAGMQTFEQAERKLLESAAEIALKKAGLGKDDVDLFLAGDLLSQGVTASFAARTMGMPFIGLNGACSTSMEGLALAALAVDAGRVRRALTGTASHNLAAERTYRYPTEYGAQKPPTAQWTVTGAGAGIVALDPAPVVITAATVGRVVDLGLKDPLNMGAAMAPAAYDTIVTHLEDMTRSPGDYDLIVTGDLGRIGRELLLELLEQAGLRFDPEKIVDAGLMIYREDQGVFSGASGAASSAAVFYGHLMKHLVAGTIFRLLIVATGALMSPVTYQQGESVPTIAHAVAVERGR</sequence>
<reference evidence="2 3" key="1">
    <citation type="submission" date="2015-09" db="EMBL/GenBank/DDBJ databases">
        <title>Draft genome sequence of Hydrogenibacillus schlegelii DSM 2000.</title>
        <authorList>
            <person name="Hemp J."/>
        </authorList>
    </citation>
    <scope>NUCLEOTIDE SEQUENCE [LARGE SCALE GENOMIC DNA]</scope>
    <source>
        <strain evidence="2 3">MA 48</strain>
    </source>
</reference>
<protein>
    <submittedName>
        <fullName evidence="2">Stage V sporulation protein AD</fullName>
    </submittedName>
</protein>
<dbReference type="NCBIfam" id="TIGR02845">
    <property type="entry name" value="spore_V_AD"/>
    <property type="match status" value="1"/>
</dbReference>
<dbReference type="Gene3D" id="3.40.47.40">
    <property type="entry name" value="Stage V sporulation protein AD"/>
    <property type="match status" value="1"/>
</dbReference>
<dbReference type="InterPro" id="IPR038369">
    <property type="entry name" value="SpoVAD_sf"/>
</dbReference>
<proteinExistence type="predicted"/>
<dbReference type="EMBL" id="JXBB01000060">
    <property type="protein sequence ID" value="OAR03403.1"/>
    <property type="molecule type" value="Genomic_DNA"/>
</dbReference>
<accession>A0A132MGW7</accession>